<dbReference type="Gene3D" id="1.10.260.40">
    <property type="entry name" value="lambda repressor-like DNA-binding domains"/>
    <property type="match status" value="1"/>
</dbReference>
<dbReference type="PROSITE" id="PS50943">
    <property type="entry name" value="HTH_CROC1"/>
    <property type="match status" value="1"/>
</dbReference>
<dbReference type="SUPFAM" id="SSF51182">
    <property type="entry name" value="RmlC-like cupins"/>
    <property type="match status" value="1"/>
</dbReference>
<dbReference type="Gene3D" id="2.60.120.10">
    <property type="entry name" value="Jelly Rolls"/>
    <property type="match status" value="1"/>
</dbReference>
<evidence type="ECO:0000256" key="1">
    <source>
        <dbReference type="ARBA" id="ARBA00023125"/>
    </source>
</evidence>
<gene>
    <name evidence="3" type="ORF">K8F61_01305</name>
</gene>
<evidence type="ECO:0000313" key="4">
    <source>
        <dbReference type="Proteomes" id="UP001199642"/>
    </source>
</evidence>
<reference evidence="3 4" key="1">
    <citation type="submission" date="2023-01" db="EMBL/GenBank/DDBJ databases">
        <title>Characterization of estradiol degrading bacteria Microbacterium sp. MZT7 and reveal degrading genes through genome analysis.</title>
        <authorList>
            <person name="Hao P."/>
            <person name="Gao Y."/>
        </authorList>
    </citation>
    <scope>NUCLEOTIDE SEQUENCE [LARGE SCALE GENOMIC DNA]</scope>
    <source>
        <strain evidence="3 4">MZT7</strain>
    </source>
</reference>
<dbReference type="PANTHER" id="PTHR46797:SF1">
    <property type="entry name" value="METHYLPHOSPHONATE SYNTHASE"/>
    <property type="match status" value="1"/>
</dbReference>
<protein>
    <submittedName>
        <fullName evidence="3">XRE family transcriptional regulator</fullName>
    </submittedName>
</protein>
<dbReference type="InterPro" id="IPR014710">
    <property type="entry name" value="RmlC-like_jellyroll"/>
</dbReference>
<sequence>MELRQRIATALRQERQAAGLSVSELARRAGVSKATVSQLEGGAGNPSVETLWALGDALGIPFADLVDRPAEQPTLVRLADLGGAARVPSSDAPYSATILSVCPPSARRDLYLIQAEPGEPRRSLPHRTGTTEHVVLVAGSALLGPAEAPETLAPGDYLRYRGDAPHVFEALAPGTIAVLISEQR</sequence>
<accession>A0ABY3RS60</accession>
<keyword evidence="4" id="KW-1185">Reference proteome</keyword>
<proteinExistence type="predicted"/>
<evidence type="ECO:0000259" key="2">
    <source>
        <dbReference type="PROSITE" id="PS50943"/>
    </source>
</evidence>
<dbReference type="InterPro" id="IPR001387">
    <property type="entry name" value="Cro/C1-type_HTH"/>
</dbReference>
<dbReference type="InterPro" id="IPR011051">
    <property type="entry name" value="RmlC_Cupin_sf"/>
</dbReference>
<name>A0ABY3RS60_9MICO</name>
<dbReference type="EMBL" id="CP082781">
    <property type="protein sequence ID" value="UGS26897.1"/>
    <property type="molecule type" value="Genomic_DNA"/>
</dbReference>
<dbReference type="Pfam" id="PF01381">
    <property type="entry name" value="HTH_3"/>
    <property type="match status" value="1"/>
</dbReference>
<dbReference type="InterPro" id="IPR050807">
    <property type="entry name" value="TransReg_Diox_bact_type"/>
</dbReference>
<dbReference type="Proteomes" id="UP001199642">
    <property type="component" value="Chromosome"/>
</dbReference>
<evidence type="ECO:0000313" key="3">
    <source>
        <dbReference type="EMBL" id="UGS26897.1"/>
    </source>
</evidence>
<dbReference type="SUPFAM" id="SSF47413">
    <property type="entry name" value="lambda repressor-like DNA-binding domains"/>
    <property type="match status" value="1"/>
</dbReference>
<keyword evidence="1" id="KW-0238">DNA-binding</keyword>
<dbReference type="CDD" id="cd00093">
    <property type="entry name" value="HTH_XRE"/>
    <property type="match status" value="1"/>
</dbReference>
<dbReference type="CDD" id="cd02209">
    <property type="entry name" value="cupin_XRE_C"/>
    <property type="match status" value="1"/>
</dbReference>
<dbReference type="InterPro" id="IPR010982">
    <property type="entry name" value="Lambda_DNA-bd_dom_sf"/>
</dbReference>
<dbReference type="SMART" id="SM00530">
    <property type="entry name" value="HTH_XRE"/>
    <property type="match status" value="1"/>
</dbReference>
<dbReference type="PANTHER" id="PTHR46797">
    <property type="entry name" value="HTH-TYPE TRANSCRIPTIONAL REGULATOR"/>
    <property type="match status" value="1"/>
</dbReference>
<dbReference type="RefSeq" id="WP_067247361.1">
    <property type="nucleotide sequence ID" value="NZ_CP082781.1"/>
</dbReference>
<organism evidence="3 4">
    <name type="scientific">Microbacterium resistens</name>
    <dbReference type="NCBI Taxonomy" id="156977"/>
    <lineage>
        <taxon>Bacteria</taxon>
        <taxon>Bacillati</taxon>
        <taxon>Actinomycetota</taxon>
        <taxon>Actinomycetes</taxon>
        <taxon>Micrococcales</taxon>
        <taxon>Microbacteriaceae</taxon>
        <taxon>Microbacterium</taxon>
    </lineage>
</organism>
<feature type="domain" description="HTH cro/C1-type" evidence="2">
    <location>
        <begin position="11"/>
        <end position="65"/>
    </location>
</feature>